<proteinExistence type="predicted"/>
<name>A0A3G6TN31_9FLAO</name>
<keyword evidence="4 9" id="KW-0812">Transmembrane</keyword>
<dbReference type="AlphaFoldDB" id="A0A3G6TN31"/>
<evidence type="ECO:0000256" key="3">
    <source>
        <dbReference type="ARBA" id="ARBA00022475"/>
    </source>
</evidence>
<evidence type="ECO:0000256" key="6">
    <source>
        <dbReference type="ARBA" id="ARBA00022840"/>
    </source>
</evidence>
<evidence type="ECO:0000256" key="8">
    <source>
        <dbReference type="ARBA" id="ARBA00023136"/>
    </source>
</evidence>
<dbReference type="SMART" id="SM00382">
    <property type="entry name" value="AAA"/>
    <property type="match status" value="1"/>
</dbReference>
<dbReference type="SUPFAM" id="SSF52540">
    <property type="entry name" value="P-loop containing nucleoside triphosphate hydrolases"/>
    <property type="match status" value="1"/>
</dbReference>
<comment type="subcellular location">
    <subcellularLocation>
        <location evidence="1">Cell membrane</location>
        <topology evidence="1">Multi-pass membrane protein</topology>
    </subcellularLocation>
</comment>
<accession>A0A3G6TN31</accession>
<organism evidence="12 13">
    <name type="scientific">Chryseobacterium bernardetii</name>
    <dbReference type="NCBI Taxonomy" id="1241978"/>
    <lineage>
        <taxon>Bacteria</taxon>
        <taxon>Pseudomonadati</taxon>
        <taxon>Bacteroidota</taxon>
        <taxon>Flavobacteriia</taxon>
        <taxon>Flavobacteriales</taxon>
        <taxon>Weeksellaceae</taxon>
        <taxon>Chryseobacterium group</taxon>
        <taxon>Chryseobacterium</taxon>
    </lineage>
</organism>
<protein>
    <submittedName>
        <fullName evidence="12">ABC transporter ATP-binding protein</fullName>
    </submittedName>
</protein>
<feature type="transmembrane region" description="Helical" evidence="9">
    <location>
        <begin position="36"/>
        <end position="57"/>
    </location>
</feature>
<dbReference type="EMBL" id="CP033932">
    <property type="protein sequence ID" value="AZB27704.1"/>
    <property type="molecule type" value="Genomic_DNA"/>
</dbReference>
<dbReference type="GO" id="GO:0005886">
    <property type="term" value="C:plasma membrane"/>
    <property type="evidence" value="ECO:0007669"/>
    <property type="project" value="UniProtKB-SubCell"/>
</dbReference>
<dbReference type="PANTHER" id="PTHR43394">
    <property type="entry name" value="ATP-DEPENDENT PERMEASE MDL1, MITOCHONDRIAL"/>
    <property type="match status" value="1"/>
</dbReference>
<dbReference type="PROSITE" id="PS50893">
    <property type="entry name" value="ABC_TRANSPORTER_2"/>
    <property type="match status" value="1"/>
</dbReference>
<feature type="transmembrane region" description="Helical" evidence="9">
    <location>
        <begin position="155"/>
        <end position="172"/>
    </location>
</feature>
<keyword evidence="13" id="KW-1185">Reference proteome</keyword>
<keyword evidence="6 12" id="KW-0067">ATP-binding</keyword>
<evidence type="ECO:0000256" key="4">
    <source>
        <dbReference type="ARBA" id="ARBA00022692"/>
    </source>
</evidence>
<dbReference type="InterPro" id="IPR011527">
    <property type="entry name" value="ABC1_TM_dom"/>
</dbReference>
<keyword evidence="2" id="KW-0813">Transport</keyword>
<dbReference type="InterPro" id="IPR036640">
    <property type="entry name" value="ABC1_TM_sf"/>
</dbReference>
<dbReference type="Gene3D" id="3.40.50.300">
    <property type="entry name" value="P-loop containing nucleotide triphosphate hydrolases"/>
    <property type="match status" value="1"/>
</dbReference>
<keyword evidence="7 9" id="KW-1133">Transmembrane helix</keyword>
<feature type="transmembrane region" description="Helical" evidence="9">
    <location>
        <begin position="69"/>
        <end position="90"/>
    </location>
</feature>
<feature type="domain" description="ABC transmembrane type-1" evidence="11">
    <location>
        <begin position="37"/>
        <end position="322"/>
    </location>
</feature>
<dbReference type="InterPro" id="IPR003593">
    <property type="entry name" value="AAA+_ATPase"/>
</dbReference>
<evidence type="ECO:0000259" key="10">
    <source>
        <dbReference type="PROSITE" id="PS50893"/>
    </source>
</evidence>
<evidence type="ECO:0000256" key="2">
    <source>
        <dbReference type="ARBA" id="ARBA00022448"/>
    </source>
</evidence>
<feature type="domain" description="ABC transporter" evidence="10">
    <location>
        <begin position="358"/>
        <end position="592"/>
    </location>
</feature>
<dbReference type="FunFam" id="3.40.50.300:FF:000221">
    <property type="entry name" value="Multidrug ABC transporter ATP-binding protein"/>
    <property type="match status" value="1"/>
</dbReference>
<dbReference type="InterPro" id="IPR003439">
    <property type="entry name" value="ABC_transporter-like_ATP-bd"/>
</dbReference>
<dbReference type="KEGG" id="cben:EG339_17150"/>
<keyword evidence="8 9" id="KW-0472">Membrane</keyword>
<keyword evidence="5" id="KW-0547">Nucleotide-binding</keyword>
<evidence type="ECO:0000313" key="13">
    <source>
        <dbReference type="Proteomes" id="UP000271193"/>
    </source>
</evidence>
<evidence type="ECO:0000313" key="12">
    <source>
        <dbReference type="EMBL" id="AZB27704.1"/>
    </source>
</evidence>
<keyword evidence="3" id="KW-1003">Cell membrane</keyword>
<feature type="transmembrane region" description="Helical" evidence="9">
    <location>
        <begin position="265"/>
        <end position="283"/>
    </location>
</feature>
<evidence type="ECO:0000256" key="9">
    <source>
        <dbReference type="SAM" id="Phobius"/>
    </source>
</evidence>
<dbReference type="GO" id="GO:0005524">
    <property type="term" value="F:ATP binding"/>
    <property type="evidence" value="ECO:0007669"/>
    <property type="project" value="UniProtKB-KW"/>
</dbReference>
<gene>
    <name evidence="12" type="ORF">EG339_17150</name>
</gene>
<dbReference type="Proteomes" id="UP000271193">
    <property type="component" value="Chromosome"/>
</dbReference>
<evidence type="ECO:0000256" key="1">
    <source>
        <dbReference type="ARBA" id="ARBA00004651"/>
    </source>
</evidence>
<dbReference type="Gene3D" id="1.20.1560.10">
    <property type="entry name" value="ABC transporter type 1, transmembrane domain"/>
    <property type="match status" value="1"/>
</dbReference>
<dbReference type="InterPro" id="IPR027417">
    <property type="entry name" value="P-loop_NTPase"/>
</dbReference>
<dbReference type="CDD" id="cd18550">
    <property type="entry name" value="ABC_6TM_exporter_like"/>
    <property type="match status" value="1"/>
</dbReference>
<sequence length="596" mass="66146">MEFLTYKQETKTTENGKQQISLYRVYEFFKPYRWKLLGSIILIFIGAGAGLAMPFLLRNIIDYALPHANMQLLVILVIAMVLVTIVSAVINMIQTIISTKIGQSVLHDLRVKLYSHLHSLSLSFFTDTRGGEIQSRITQDIGSLQELVSNTAHESAKNLSVVIMTVIAMFLLDWKLSLFSLTVVPLTLLLSNWVGALREKVADQQRQKLADLSSEISETLSVPGMILSRTMGKSGFLIRKFSKTSKDVADLEVKSHTSNEWQWQIIYLLLTILPALTLLLGGLRTQGGNHVSIGTLMALIALQEQLTFPLQELLRTSIEVRKTRVLFSRIFEYLDIPSQVRKLSGAVVLNKKRIKGDITLENVSFSYDGGAQLLSDITIDIPGGSHVAIVGATGSGKTTVGYLIAGLYDVDGGAIYIDGIDIRKLSSHSLTDILGVVSQDPYLLNGTIKENLLFANPRATDLELITAAKITKLHDFIMSLPMQYETPIGEHGYRFSGGEKQRLSLTRTLLRQPAVIIMDEATSALDTITESNLSRALNASMQSVTMITIAHRLSTVRHADQIVVMDRGRIVEKGTHQQLLEKNSYYAKLLESDRTE</sequence>
<dbReference type="Pfam" id="PF00664">
    <property type="entry name" value="ABC_membrane"/>
    <property type="match status" value="1"/>
</dbReference>
<dbReference type="Pfam" id="PF00005">
    <property type="entry name" value="ABC_tran"/>
    <property type="match status" value="1"/>
</dbReference>
<evidence type="ECO:0000256" key="5">
    <source>
        <dbReference type="ARBA" id="ARBA00022741"/>
    </source>
</evidence>
<dbReference type="PANTHER" id="PTHR43394:SF1">
    <property type="entry name" value="ATP-BINDING CASSETTE SUB-FAMILY B MEMBER 10, MITOCHONDRIAL"/>
    <property type="match status" value="1"/>
</dbReference>
<evidence type="ECO:0000259" key="11">
    <source>
        <dbReference type="PROSITE" id="PS50929"/>
    </source>
</evidence>
<evidence type="ECO:0000256" key="7">
    <source>
        <dbReference type="ARBA" id="ARBA00022989"/>
    </source>
</evidence>
<dbReference type="GO" id="GO:0016887">
    <property type="term" value="F:ATP hydrolysis activity"/>
    <property type="evidence" value="ECO:0007669"/>
    <property type="project" value="InterPro"/>
</dbReference>
<dbReference type="PROSITE" id="PS50929">
    <property type="entry name" value="ABC_TM1F"/>
    <property type="match status" value="1"/>
</dbReference>
<dbReference type="SUPFAM" id="SSF90123">
    <property type="entry name" value="ABC transporter transmembrane region"/>
    <property type="match status" value="1"/>
</dbReference>
<dbReference type="InterPro" id="IPR039421">
    <property type="entry name" value="Type_1_exporter"/>
</dbReference>
<reference evidence="13" key="1">
    <citation type="submission" date="2018-11" db="EMBL/GenBank/DDBJ databases">
        <title>Proposal to divide the Flavobacteriaceae and reorganize its genera based on Amino Acid Identity values calculated from whole genome sequences.</title>
        <authorList>
            <person name="Nicholson A.C."/>
            <person name="Gulvik C.A."/>
            <person name="Whitney A.M."/>
            <person name="Humrighouse B.W."/>
            <person name="Bell M."/>
            <person name="Holmes B."/>
            <person name="Steigerwalt A.G."/>
            <person name="Villarma A."/>
            <person name="Sheth M."/>
            <person name="Batra D."/>
            <person name="Pryor J."/>
            <person name="Bernardet J.-F."/>
            <person name="Hugo C."/>
            <person name="Kampfer P."/>
            <person name="Newman J."/>
            <person name="McQuiston J.R."/>
        </authorList>
    </citation>
    <scope>NUCLEOTIDE SEQUENCE [LARGE SCALE GENOMIC DNA]</scope>
    <source>
        <strain evidence="13">G0229</strain>
    </source>
</reference>
<dbReference type="GO" id="GO:0015421">
    <property type="term" value="F:ABC-type oligopeptide transporter activity"/>
    <property type="evidence" value="ECO:0007669"/>
    <property type="project" value="TreeGrafter"/>
</dbReference>